<feature type="transmembrane region" description="Helical" evidence="6">
    <location>
        <begin position="275"/>
        <end position="296"/>
    </location>
</feature>
<comment type="function">
    <text evidence="1">Multidrug efflux pump.</text>
</comment>
<keyword evidence="6" id="KW-1133">Transmembrane helix</keyword>
<feature type="transmembrane region" description="Helical" evidence="6">
    <location>
        <begin position="190"/>
        <end position="211"/>
    </location>
</feature>
<dbReference type="AlphaFoldDB" id="A0A3N9PAZ4"/>
<evidence type="ECO:0000313" key="7">
    <source>
        <dbReference type="EMBL" id="RQW13433.1"/>
    </source>
</evidence>
<organism evidence="7 8">
    <name type="scientific">Paenibacillus rhizophilus</name>
    <dbReference type="NCBI Taxonomy" id="1850366"/>
    <lineage>
        <taxon>Bacteria</taxon>
        <taxon>Bacillati</taxon>
        <taxon>Bacillota</taxon>
        <taxon>Bacilli</taxon>
        <taxon>Bacillales</taxon>
        <taxon>Paenibacillaceae</taxon>
        <taxon>Paenibacillus</taxon>
    </lineage>
</organism>
<evidence type="ECO:0000313" key="8">
    <source>
        <dbReference type="Proteomes" id="UP000282529"/>
    </source>
</evidence>
<evidence type="ECO:0000256" key="5">
    <source>
        <dbReference type="ARBA" id="ARBA00031636"/>
    </source>
</evidence>
<feature type="transmembrane region" description="Helical" evidence="6">
    <location>
        <begin position="346"/>
        <end position="366"/>
    </location>
</feature>
<comment type="caution">
    <text evidence="7">The sequence shown here is derived from an EMBL/GenBank/DDBJ whole genome shotgun (WGS) entry which is preliminary data.</text>
</comment>
<feature type="transmembrane region" description="Helical" evidence="6">
    <location>
        <begin position="382"/>
        <end position="401"/>
    </location>
</feature>
<dbReference type="InterPro" id="IPR050222">
    <property type="entry name" value="MATE_MdtK"/>
</dbReference>
<feature type="transmembrane region" description="Helical" evidence="6">
    <location>
        <begin position="83"/>
        <end position="104"/>
    </location>
</feature>
<protein>
    <recommendedName>
        <fullName evidence="3">Probable multidrug resistance protein NorM</fullName>
    </recommendedName>
    <alternativeName>
        <fullName evidence="5">Multidrug-efflux transporter</fullName>
    </alternativeName>
</protein>
<comment type="similarity">
    <text evidence="2">Belongs to the multi antimicrobial extrusion (MATE) (TC 2.A.66.1) family.</text>
</comment>
<dbReference type="GO" id="GO:0042910">
    <property type="term" value="F:xenobiotic transmembrane transporter activity"/>
    <property type="evidence" value="ECO:0007669"/>
    <property type="project" value="InterPro"/>
</dbReference>
<feature type="transmembrane region" description="Helical" evidence="6">
    <location>
        <begin position="124"/>
        <end position="144"/>
    </location>
</feature>
<dbReference type="GO" id="GO:0015297">
    <property type="term" value="F:antiporter activity"/>
    <property type="evidence" value="ECO:0007669"/>
    <property type="project" value="InterPro"/>
</dbReference>
<dbReference type="NCBIfam" id="TIGR00797">
    <property type="entry name" value="matE"/>
    <property type="match status" value="1"/>
</dbReference>
<evidence type="ECO:0000256" key="1">
    <source>
        <dbReference type="ARBA" id="ARBA00003408"/>
    </source>
</evidence>
<feature type="transmembrane region" description="Helical" evidence="6">
    <location>
        <begin position="250"/>
        <end position="269"/>
    </location>
</feature>
<name>A0A3N9PAZ4_9BACL</name>
<accession>A0A3N9PAZ4</accession>
<dbReference type="InterPro" id="IPR002528">
    <property type="entry name" value="MATE_fam"/>
</dbReference>
<dbReference type="Proteomes" id="UP000282529">
    <property type="component" value="Unassembled WGS sequence"/>
</dbReference>
<keyword evidence="4" id="KW-0813">Transport</keyword>
<dbReference type="RefSeq" id="WP_124694074.1">
    <property type="nucleotide sequence ID" value="NZ_JBHUFE010000016.1"/>
</dbReference>
<evidence type="ECO:0000256" key="2">
    <source>
        <dbReference type="ARBA" id="ARBA00010199"/>
    </source>
</evidence>
<dbReference type="OrthoDB" id="9806302at2"/>
<evidence type="ECO:0000256" key="4">
    <source>
        <dbReference type="ARBA" id="ARBA00022448"/>
    </source>
</evidence>
<gene>
    <name evidence="7" type="ORF">EH198_03140</name>
</gene>
<feature type="transmembrane region" description="Helical" evidence="6">
    <location>
        <begin position="156"/>
        <end position="178"/>
    </location>
</feature>
<keyword evidence="6" id="KW-0472">Membrane</keyword>
<feature type="transmembrane region" description="Helical" evidence="6">
    <location>
        <begin position="51"/>
        <end position="71"/>
    </location>
</feature>
<evidence type="ECO:0000256" key="6">
    <source>
        <dbReference type="SAM" id="Phobius"/>
    </source>
</evidence>
<keyword evidence="6" id="KW-0812">Transmembrane</keyword>
<proteinExistence type="inferred from homology"/>
<sequence>MEQDYSYKRTLQMSLPITLSMLNQTIMGILDTYFVGTLGILQISAVGLASGIYIMVVPFIRGICDAGLIFVSQANKDKKYCSYCIWQCIYVSLLFSVSIILIYYAFRSSLVNIMNLDNSLKIEFLTYLDVRIMCLIFFAVRVSIFRFFQGIAVNGVILNNSLLMNVIKIFFNWIFIWGNLGVDPMGIKGAAIAVLITEFLCTLHIFGRFFNEKNNRLYGTREIPTPNTKLIQSIFTKGFPSGTSEFIEGLILNLTNVLIANISVVAIAANQIIRQISSVITLFGLSYQIVLVNFAGKAIGQNRSEDLKVIWKIVSRLCIMTFAILGAGVILFRFPLVRIFTTDQSVIKLVSLGLIIRVAAMIGDYLELRQGMLKANGDTKPILYILIFCSLLIYAPLYLLVNYLKPGVIWIWISNYTLTVCMGLFYYIKVNRSRFVPLEKFMNTN</sequence>
<dbReference type="EMBL" id="RQPI01000001">
    <property type="protein sequence ID" value="RQW13433.1"/>
    <property type="molecule type" value="Genomic_DNA"/>
</dbReference>
<feature type="transmembrane region" description="Helical" evidence="6">
    <location>
        <begin position="317"/>
        <end position="334"/>
    </location>
</feature>
<reference evidence="7 8" key="1">
    <citation type="submission" date="2018-11" db="EMBL/GenBank/DDBJ databases">
        <title>Genome sequence of strain 7197.</title>
        <authorList>
            <person name="Gao J."/>
            <person name="Sun J."/>
        </authorList>
    </citation>
    <scope>NUCLEOTIDE SEQUENCE [LARGE SCALE GENOMIC DNA]</scope>
    <source>
        <strain evidence="7 8">7197</strain>
    </source>
</reference>
<keyword evidence="8" id="KW-1185">Reference proteome</keyword>
<dbReference type="GO" id="GO:0005886">
    <property type="term" value="C:plasma membrane"/>
    <property type="evidence" value="ECO:0007669"/>
    <property type="project" value="TreeGrafter"/>
</dbReference>
<feature type="transmembrane region" description="Helical" evidence="6">
    <location>
        <begin position="21"/>
        <end position="45"/>
    </location>
</feature>
<dbReference type="PANTHER" id="PTHR43298">
    <property type="entry name" value="MULTIDRUG RESISTANCE PROTEIN NORM-RELATED"/>
    <property type="match status" value="1"/>
</dbReference>
<feature type="transmembrane region" description="Helical" evidence="6">
    <location>
        <begin position="407"/>
        <end position="428"/>
    </location>
</feature>
<dbReference type="Pfam" id="PF01554">
    <property type="entry name" value="MatE"/>
    <property type="match status" value="2"/>
</dbReference>
<dbReference type="PANTHER" id="PTHR43298:SF2">
    <property type="entry name" value="FMN_FAD EXPORTER YEEO-RELATED"/>
    <property type="match status" value="1"/>
</dbReference>
<evidence type="ECO:0000256" key="3">
    <source>
        <dbReference type="ARBA" id="ARBA00020268"/>
    </source>
</evidence>